<gene>
    <name evidence="7" type="ORF">CFOL_v3_16235</name>
</gene>
<reference evidence="8" key="1">
    <citation type="submission" date="2016-04" db="EMBL/GenBank/DDBJ databases">
        <title>Cephalotus genome sequencing.</title>
        <authorList>
            <person name="Fukushima K."/>
            <person name="Hasebe M."/>
            <person name="Fang X."/>
        </authorList>
    </citation>
    <scope>NUCLEOTIDE SEQUENCE [LARGE SCALE GENOMIC DNA]</scope>
    <source>
        <strain evidence="8">cv. St1</strain>
    </source>
</reference>
<feature type="coiled-coil region" evidence="4">
    <location>
        <begin position="89"/>
        <end position="211"/>
    </location>
</feature>
<dbReference type="InParanoid" id="A0A1Q3BXS2"/>
<evidence type="ECO:0000256" key="1">
    <source>
        <dbReference type="ARBA" id="ARBA00004123"/>
    </source>
</evidence>
<organism evidence="7 8">
    <name type="scientific">Cephalotus follicularis</name>
    <name type="common">Albany pitcher plant</name>
    <dbReference type="NCBI Taxonomy" id="3775"/>
    <lineage>
        <taxon>Eukaryota</taxon>
        <taxon>Viridiplantae</taxon>
        <taxon>Streptophyta</taxon>
        <taxon>Embryophyta</taxon>
        <taxon>Tracheophyta</taxon>
        <taxon>Spermatophyta</taxon>
        <taxon>Magnoliopsida</taxon>
        <taxon>eudicotyledons</taxon>
        <taxon>Gunneridae</taxon>
        <taxon>Pentapetalae</taxon>
        <taxon>rosids</taxon>
        <taxon>fabids</taxon>
        <taxon>Oxalidales</taxon>
        <taxon>Cephalotaceae</taxon>
        <taxon>Cephalotus</taxon>
    </lineage>
</organism>
<keyword evidence="2" id="KW-0227">DNA damage</keyword>
<feature type="region of interest" description="Disordered" evidence="5">
    <location>
        <begin position="393"/>
        <end position="425"/>
    </location>
</feature>
<sequence length="652" mass="74495">MEGQFEKSPKLAYTLDGDGVTYVSGLSTMLVATIQEAKDRISQIEDIFCSQLYPSFLSRSRSLQKVYSEARVAAEDGWKEKESDLLLQLKKIELEKQQIIEENQFLKLEKAQQSKEQEEKLNLLLAKLNSQQLKIEDLERELMQKSKEVDEGMVLHNKLVQLVQTKATVIVNKCTQLKDHKEKGDALLAELNSLKKKVDELQDEIRGKTEEVVEGNKLAGNLLKKLDLQSLEIMNNEQLLSDHEKEKKLIITKLEHLEVKVNGLQEELMKRNETIEEGRKLQEQLLQQIDLKSAEMLKYKQRLEEQEKEENLLLAKIKGLEETIDKLQLKHRDSGSDAVEGRDSYEMLLQQIDLRVSELLNERKKKKELIDAYKRLKSQYNYLLEKSGYTTENMLPQNKSEDESDSLRQNKNPISPNLEDKAPDIPMVASDLEKVKNEINFNDSHEDKKGSKSIQTSSSHSCNPGFLVAPKCPSNSRPAPVAGTKRPASSWRETRSRQCQGGPDPHDDFLDIPFDNIRGNLNKALEEEADVFPAPVPNGMNVDSSDDVTQDLNLHPSLQQKQAAVRVAGKSSFKYTEPVRKKAERENLKGIQCKQCEKFYDAVLPNKGGKDADGNKQKFRCEHHDGVSRHRYRFVPPLTPEGFWNIGFESEM</sequence>
<evidence type="ECO:0000256" key="3">
    <source>
        <dbReference type="ARBA" id="ARBA00023242"/>
    </source>
</evidence>
<dbReference type="STRING" id="3775.A0A1Q3BXS2"/>
<dbReference type="EMBL" id="BDDD01001039">
    <property type="protein sequence ID" value="GAV72747.1"/>
    <property type="molecule type" value="Genomic_DNA"/>
</dbReference>
<dbReference type="PANTHER" id="PTHR15107:SF0">
    <property type="entry name" value="DNA ENDONUCLEASE ACTIVATOR CTP1 C-TERMINAL DOMAIN-CONTAINING PROTEIN"/>
    <property type="match status" value="1"/>
</dbReference>
<feature type="region of interest" description="Disordered" evidence="5">
    <location>
        <begin position="440"/>
        <end position="507"/>
    </location>
</feature>
<dbReference type="InterPro" id="IPR033316">
    <property type="entry name" value="RBBP8-like"/>
</dbReference>
<evidence type="ECO:0000256" key="5">
    <source>
        <dbReference type="SAM" id="MobiDB-lite"/>
    </source>
</evidence>
<evidence type="ECO:0000256" key="4">
    <source>
        <dbReference type="SAM" id="Coils"/>
    </source>
</evidence>
<dbReference type="GO" id="GO:0010792">
    <property type="term" value="P:DNA double-strand break processing involved in repair via single-strand annealing"/>
    <property type="evidence" value="ECO:0007669"/>
    <property type="project" value="TreeGrafter"/>
</dbReference>
<name>A0A1Q3BXS2_CEPFO</name>
<evidence type="ECO:0000259" key="6">
    <source>
        <dbReference type="Pfam" id="PF08573"/>
    </source>
</evidence>
<dbReference type="GO" id="GO:0005634">
    <property type="term" value="C:nucleus"/>
    <property type="evidence" value="ECO:0007669"/>
    <property type="project" value="UniProtKB-SubCell"/>
</dbReference>
<feature type="compositionally biased region" description="Basic and acidic residues" evidence="5">
    <location>
        <begin position="399"/>
        <end position="408"/>
    </location>
</feature>
<dbReference type="GO" id="GO:0003684">
    <property type="term" value="F:damaged DNA binding"/>
    <property type="evidence" value="ECO:0007669"/>
    <property type="project" value="TreeGrafter"/>
</dbReference>
<accession>A0A1Q3BXS2</accession>
<evidence type="ECO:0000256" key="2">
    <source>
        <dbReference type="ARBA" id="ARBA00022763"/>
    </source>
</evidence>
<dbReference type="FunCoup" id="A0A1Q3BXS2">
    <property type="interactions" value="31"/>
</dbReference>
<keyword evidence="3" id="KW-0539">Nucleus</keyword>
<dbReference type="Pfam" id="PF08573">
    <property type="entry name" value="SAE2"/>
    <property type="match status" value="1"/>
</dbReference>
<feature type="compositionally biased region" description="Polar residues" evidence="5">
    <location>
        <begin position="452"/>
        <end position="462"/>
    </location>
</feature>
<keyword evidence="8" id="KW-1185">Reference proteome</keyword>
<evidence type="ECO:0000313" key="8">
    <source>
        <dbReference type="Proteomes" id="UP000187406"/>
    </source>
</evidence>
<dbReference type="AlphaFoldDB" id="A0A1Q3BXS2"/>
<dbReference type="PANTHER" id="PTHR15107">
    <property type="entry name" value="RETINOBLASTOMA BINDING PROTEIN 8"/>
    <property type="match status" value="1"/>
</dbReference>
<keyword evidence="4" id="KW-0175">Coiled coil</keyword>
<comment type="caution">
    <text evidence="7">The sequence shown here is derived from an EMBL/GenBank/DDBJ whole genome shotgun (WGS) entry which is preliminary data.</text>
</comment>
<dbReference type="InterPro" id="IPR013882">
    <property type="entry name" value="Ctp1_C"/>
</dbReference>
<feature type="coiled-coil region" evidence="4">
    <location>
        <begin position="240"/>
        <end position="386"/>
    </location>
</feature>
<protein>
    <submittedName>
        <fullName evidence="7">SAE2 domain-containing protein</fullName>
    </submittedName>
</protein>
<feature type="domain" description="DNA endonuclease activator Ctp1 C-terminal" evidence="6">
    <location>
        <begin position="615"/>
        <end position="648"/>
    </location>
</feature>
<feature type="compositionally biased region" description="Basic and acidic residues" evidence="5">
    <location>
        <begin position="440"/>
        <end position="450"/>
    </location>
</feature>
<dbReference type="Proteomes" id="UP000187406">
    <property type="component" value="Unassembled WGS sequence"/>
</dbReference>
<comment type="subcellular location">
    <subcellularLocation>
        <location evidence="1">Nucleus</location>
    </subcellularLocation>
</comment>
<evidence type="ECO:0000313" key="7">
    <source>
        <dbReference type="EMBL" id="GAV72747.1"/>
    </source>
</evidence>
<dbReference type="OrthoDB" id="5801062at2759"/>
<proteinExistence type="predicted"/>